<keyword evidence="5" id="KW-0547">Nucleotide-binding</keyword>
<dbReference type="GO" id="GO:0045087">
    <property type="term" value="P:innate immune response"/>
    <property type="evidence" value="ECO:0007669"/>
    <property type="project" value="InterPro"/>
</dbReference>
<dbReference type="SUPFAM" id="SSF54106">
    <property type="entry name" value="LysM domain"/>
    <property type="match status" value="1"/>
</dbReference>
<dbReference type="FunFam" id="1.10.510.10:FF:000468">
    <property type="entry name" value="PTI1-like tyrosine-protein kinase 3"/>
    <property type="match status" value="1"/>
</dbReference>
<dbReference type="InterPro" id="IPR001245">
    <property type="entry name" value="Ser-Thr/Tyr_kinase_cat_dom"/>
</dbReference>
<name>A0A388LXS3_CHABU</name>
<dbReference type="Proteomes" id="UP000265515">
    <property type="component" value="Unassembled WGS sequence"/>
</dbReference>
<proteinExistence type="predicted"/>
<feature type="compositionally biased region" description="Gly residues" evidence="10">
    <location>
        <begin position="383"/>
        <end position="399"/>
    </location>
</feature>
<evidence type="ECO:0000256" key="2">
    <source>
        <dbReference type="ARBA" id="ARBA00022475"/>
    </source>
</evidence>
<dbReference type="InterPro" id="IPR008271">
    <property type="entry name" value="Ser/Thr_kinase_AS"/>
</dbReference>
<dbReference type="PROSITE" id="PS00108">
    <property type="entry name" value="PROTEIN_KINASE_ST"/>
    <property type="match status" value="1"/>
</dbReference>
<keyword evidence="9" id="KW-1015">Disulfide bond</keyword>
<evidence type="ECO:0000256" key="6">
    <source>
        <dbReference type="ARBA" id="ARBA00022840"/>
    </source>
</evidence>
<dbReference type="Gene3D" id="3.10.350.10">
    <property type="entry name" value="LysM domain"/>
    <property type="match status" value="1"/>
</dbReference>
<dbReference type="PANTHER" id="PTHR46204">
    <property type="entry name" value="CHITIN ELICITOR RECEPTOR KINASE 1-RELATED"/>
    <property type="match status" value="1"/>
</dbReference>
<dbReference type="InterPro" id="IPR044812">
    <property type="entry name" value="CERK1/LYK3-like"/>
</dbReference>
<evidence type="ECO:0000313" key="15">
    <source>
        <dbReference type="EMBL" id="GBG87053.1"/>
    </source>
</evidence>
<feature type="compositionally biased region" description="Basic and acidic residues" evidence="10">
    <location>
        <begin position="313"/>
        <end position="322"/>
    </location>
</feature>
<dbReference type="Gene3D" id="1.10.510.10">
    <property type="entry name" value="Transferase(Phosphotransferase) domain 1"/>
    <property type="match status" value="1"/>
</dbReference>
<organism evidence="15 16">
    <name type="scientific">Chara braunii</name>
    <name type="common">Braun's stonewort</name>
    <dbReference type="NCBI Taxonomy" id="69332"/>
    <lineage>
        <taxon>Eukaryota</taxon>
        <taxon>Viridiplantae</taxon>
        <taxon>Streptophyta</taxon>
        <taxon>Charophyceae</taxon>
        <taxon>Charales</taxon>
        <taxon>Characeae</taxon>
        <taxon>Chara</taxon>
    </lineage>
</organism>
<keyword evidence="3 11" id="KW-0812">Transmembrane</keyword>
<dbReference type="InterPro" id="IPR018392">
    <property type="entry name" value="LysM"/>
</dbReference>
<feature type="region of interest" description="Disordered" evidence="10">
    <location>
        <begin position="312"/>
        <end position="344"/>
    </location>
</feature>
<dbReference type="GO" id="GO:0005524">
    <property type="term" value="F:ATP binding"/>
    <property type="evidence" value="ECO:0007669"/>
    <property type="project" value="UniProtKB-KW"/>
</dbReference>
<evidence type="ECO:0000256" key="4">
    <source>
        <dbReference type="ARBA" id="ARBA00022729"/>
    </source>
</evidence>
<keyword evidence="6" id="KW-0067">ATP-binding</keyword>
<dbReference type="InterPro" id="IPR011009">
    <property type="entry name" value="Kinase-like_dom_sf"/>
</dbReference>
<keyword evidence="8 11" id="KW-0472">Membrane</keyword>
<dbReference type="PANTHER" id="PTHR46204:SF8">
    <property type="entry name" value="PROTEIN KINASE DOMAIN-CONTAINING PROTEIN"/>
    <property type="match status" value="1"/>
</dbReference>
<evidence type="ECO:0000259" key="13">
    <source>
        <dbReference type="PROSITE" id="PS50011"/>
    </source>
</evidence>
<dbReference type="EMBL" id="BFEA01000592">
    <property type="protein sequence ID" value="GBG87053.1"/>
    <property type="molecule type" value="Genomic_DNA"/>
</dbReference>
<evidence type="ECO:0000256" key="3">
    <source>
        <dbReference type="ARBA" id="ARBA00022692"/>
    </source>
</evidence>
<dbReference type="InterPro" id="IPR000719">
    <property type="entry name" value="Prot_kinase_dom"/>
</dbReference>
<feature type="signal peptide" evidence="12">
    <location>
        <begin position="1"/>
        <end position="20"/>
    </location>
</feature>
<evidence type="ECO:0000259" key="14">
    <source>
        <dbReference type="PROSITE" id="PS51782"/>
    </source>
</evidence>
<feature type="region of interest" description="Disordered" evidence="10">
    <location>
        <begin position="383"/>
        <end position="403"/>
    </location>
</feature>
<comment type="caution">
    <text evidence="15">The sequence shown here is derived from an EMBL/GenBank/DDBJ whole genome shotgun (WGS) entry which is preliminary data.</text>
</comment>
<dbReference type="SUPFAM" id="SSF56112">
    <property type="entry name" value="Protein kinase-like (PK-like)"/>
    <property type="match status" value="1"/>
</dbReference>
<keyword evidence="4 12" id="KW-0732">Signal</keyword>
<accession>A0A388LXS3</accession>
<feature type="region of interest" description="Disordered" evidence="10">
    <location>
        <begin position="223"/>
        <end position="250"/>
    </location>
</feature>
<dbReference type="InterPro" id="IPR036779">
    <property type="entry name" value="LysM_dom_sf"/>
</dbReference>
<keyword evidence="15" id="KW-0675">Receptor</keyword>
<dbReference type="PROSITE" id="PS50011">
    <property type="entry name" value="PROTEIN_KINASE_DOM"/>
    <property type="match status" value="1"/>
</dbReference>
<reference evidence="15 16" key="1">
    <citation type="journal article" date="2018" name="Cell">
        <title>The Chara Genome: Secondary Complexity and Implications for Plant Terrestrialization.</title>
        <authorList>
            <person name="Nishiyama T."/>
            <person name="Sakayama H."/>
            <person name="Vries J.D."/>
            <person name="Buschmann H."/>
            <person name="Saint-Marcoux D."/>
            <person name="Ullrich K.K."/>
            <person name="Haas F.B."/>
            <person name="Vanderstraeten L."/>
            <person name="Becker D."/>
            <person name="Lang D."/>
            <person name="Vosolsobe S."/>
            <person name="Rombauts S."/>
            <person name="Wilhelmsson P.K.I."/>
            <person name="Janitza P."/>
            <person name="Kern R."/>
            <person name="Heyl A."/>
            <person name="Rumpler F."/>
            <person name="Villalobos L.I.A.C."/>
            <person name="Clay J.M."/>
            <person name="Skokan R."/>
            <person name="Toyoda A."/>
            <person name="Suzuki Y."/>
            <person name="Kagoshima H."/>
            <person name="Schijlen E."/>
            <person name="Tajeshwar N."/>
            <person name="Catarino B."/>
            <person name="Hetherington A.J."/>
            <person name="Saltykova A."/>
            <person name="Bonnot C."/>
            <person name="Breuninger H."/>
            <person name="Symeonidi A."/>
            <person name="Radhakrishnan G.V."/>
            <person name="Van Nieuwerburgh F."/>
            <person name="Deforce D."/>
            <person name="Chang C."/>
            <person name="Karol K.G."/>
            <person name="Hedrich R."/>
            <person name="Ulvskov P."/>
            <person name="Glockner G."/>
            <person name="Delwiche C.F."/>
            <person name="Petrasek J."/>
            <person name="Van de Peer Y."/>
            <person name="Friml J."/>
            <person name="Beilby M."/>
            <person name="Dolan L."/>
            <person name="Kohara Y."/>
            <person name="Sugano S."/>
            <person name="Fujiyama A."/>
            <person name="Delaux P.-M."/>
            <person name="Quint M."/>
            <person name="TheiBen G."/>
            <person name="Hagemann M."/>
            <person name="Harholt J."/>
            <person name="Dunand C."/>
            <person name="Zachgo S."/>
            <person name="Langdale J."/>
            <person name="Maumus F."/>
            <person name="Straeten D.V.D."/>
            <person name="Gould S.B."/>
            <person name="Rensing S.A."/>
        </authorList>
    </citation>
    <scope>NUCLEOTIDE SEQUENCE [LARGE SCALE GENOMIC DNA]</scope>
    <source>
        <strain evidence="15 16">S276</strain>
    </source>
</reference>
<evidence type="ECO:0000256" key="5">
    <source>
        <dbReference type="ARBA" id="ARBA00022741"/>
    </source>
</evidence>
<keyword evidence="2" id="KW-1003">Cell membrane</keyword>
<dbReference type="Pfam" id="PF01476">
    <property type="entry name" value="LysM"/>
    <property type="match status" value="2"/>
</dbReference>
<keyword evidence="15" id="KW-0418">Kinase</keyword>
<feature type="transmembrane region" description="Helical" evidence="11">
    <location>
        <begin position="262"/>
        <end position="286"/>
    </location>
</feature>
<dbReference type="SMART" id="SM00220">
    <property type="entry name" value="S_TKc"/>
    <property type="match status" value="1"/>
</dbReference>
<sequence>MVFAATALMSMSAILSSAVGIPCSVAMGDDKNCTAFVAYRPRRADTWHDLAIRFAQDPVINPYPILIHGGSDNDLLTLLSLFPVPCSCNESRRQFETDIFYTVETGDSLSGIAYLKYESLLSVADMVQANGVSDPDYVRVGWRLKIAIRCACNSSSSAGRDFDSYITYCPNSTFETPADVAQRFNTTVAAIRTVNGIVGPRFDLFDRDNRPLVIPTHRIFQRPSAPPPVDATPVMPSVATPPAPSVSGPRSRSSFAVSSSQIALSVLSALVVVIFGVICALIVCFVRQLRLARSTGARFGLCLRLRPSAPRGIGDREVDKATRRPRQCYPLPPPPPPPPQRVKRGRDEEVILHKFDCGEAAAGRAVAEVGCCEANDVGRAGAEGGGRRGGMGGGGGGGGVRRDHIKRHKCETDNKVINNLDLSELEKEGRKFIVFSREELEQASNGFSSDNQIGRGSSCRVFYAQLRDREVAIKRMRLVWRRQFQKELRILSQVHHRHLVELIGFCTEQYLFLVYEYCHQGTLSSHLHSPDTCGGPLDWRTRVQIALDAAQALLYIHDRVHPAYVHCDIKSLNILLDRDLRGKVADFGVIKLIMPEGESLAAAGLRHSRKKNGTLSTKFAGTWGYMAPEYMIYGEVTPSCDVYSFGVVLLELITGQRAILPRERLAAAENSELATHVTQPPTLPATLASSVAPLIKQMTAAEDVSAIVDPRLDIAYPTDLTLQLARLAAQCVELEPDDRPEMKRVVYVLDETLSLAISRVCSSNTDDKMLAVRIAQDSIPV</sequence>
<dbReference type="Gene3D" id="3.30.200.20">
    <property type="entry name" value="Phosphorylase Kinase, domain 1"/>
    <property type="match status" value="1"/>
</dbReference>
<dbReference type="Gramene" id="GBG87053">
    <property type="protein sequence ID" value="GBG87053"/>
    <property type="gene ID" value="CBR_g91196"/>
</dbReference>
<dbReference type="GO" id="GO:0019199">
    <property type="term" value="F:transmembrane receptor protein kinase activity"/>
    <property type="evidence" value="ECO:0007669"/>
    <property type="project" value="InterPro"/>
</dbReference>
<evidence type="ECO:0000256" key="7">
    <source>
        <dbReference type="ARBA" id="ARBA00022989"/>
    </source>
</evidence>
<dbReference type="SMART" id="SM00257">
    <property type="entry name" value="LysM"/>
    <property type="match status" value="1"/>
</dbReference>
<evidence type="ECO:0000256" key="12">
    <source>
        <dbReference type="SAM" id="SignalP"/>
    </source>
</evidence>
<comment type="subcellular location">
    <subcellularLocation>
        <location evidence="1">Cell membrane</location>
        <topology evidence="1">Single-pass membrane protein</topology>
    </subcellularLocation>
</comment>
<feature type="domain" description="Protein kinase" evidence="13">
    <location>
        <begin position="447"/>
        <end position="753"/>
    </location>
</feature>
<dbReference type="AlphaFoldDB" id="A0A388LXS3"/>
<feature type="domain" description="LysM" evidence="14">
    <location>
        <begin position="99"/>
        <end position="146"/>
    </location>
</feature>
<keyword evidence="15" id="KW-0808">Transferase</keyword>
<feature type="compositionally biased region" description="Pro residues" evidence="10">
    <location>
        <begin position="330"/>
        <end position="340"/>
    </location>
</feature>
<evidence type="ECO:0000256" key="1">
    <source>
        <dbReference type="ARBA" id="ARBA00004162"/>
    </source>
</evidence>
<dbReference type="OrthoDB" id="10252171at2759"/>
<dbReference type="STRING" id="69332.A0A388LXS3"/>
<dbReference type="OMA" id="ESHEYYH"/>
<evidence type="ECO:0000256" key="8">
    <source>
        <dbReference type="ARBA" id="ARBA00023136"/>
    </source>
</evidence>
<dbReference type="SMR" id="A0A388LXS3"/>
<gene>
    <name evidence="15" type="primary">LYK6</name>
    <name evidence="15" type="ORF">CBR_g91196</name>
</gene>
<dbReference type="Pfam" id="PF07714">
    <property type="entry name" value="PK_Tyr_Ser-Thr"/>
    <property type="match status" value="1"/>
</dbReference>
<dbReference type="CDD" id="cd00118">
    <property type="entry name" value="LysM"/>
    <property type="match status" value="1"/>
</dbReference>
<dbReference type="PROSITE" id="PS51782">
    <property type="entry name" value="LYSM"/>
    <property type="match status" value="1"/>
</dbReference>
<dbReference type="GO" id="GO:0005886">
    <property type="term" value="C:plasma membrane"/>
    <property type="evidence" value="ECO:0007669"/>
    <property type="project" value="UniProtKB-SubCell"/>
</dbReference>
<keyword evidence="7 11" id="KW-1133">Transmembrane helix</keyword>
<keyword evidence="16" id="KW-1185">Reference proteome</keyword>
<feature type="chain" id="PRO_5017387402" evidence="12">
    <location>
        <begin position="21"/>
        <end position="781"/>
    </location>
</feature>
<evidence type="ECO:0000256" key="10">
    <source>
        <dbReference type="SAM" id="MobiDB-lite"/>
    </source>
</evidence>
<evidence type="ECO:0000256" key="11">
    <source>
        <dbReference type="SAM" id="Phobius"/>
    </source>
</evidence>
<evidence type="ECO:0000256" key="9">
    <source>
        <dbReference type="ARBA" id="ARBA00023157"/>
    </source>
</evidence>
<protein>
    <submittedName>
        <fullName evidence="15">Lysin motif receptor-like kinase (LysM-RLK)</fullName>
    </submittedName>
</protein>
<evidence type="ECO:0000313" key="16">
    <source>
        <dbReference type="Proteomes" id="UP000265515"/>
    </source>
</evidence>